<evidence type="ECO:0000313" key="3">
    <source>
        <dbReference type="Proteomes" id="UP000479710"/>
    </source>
</evidence>
<protein>
    <submittedName>
        <fullName evidence="2">Uncharacterized protein</fullName>
    </submittedName>
</protein>
<gene>
    <name evidence="2" type="ORF">E2562_017407</name>
</gene>
<organism evidence="2 3">
    <name type="scientific">Oryza meyeriana var. granulata</name>
    <dbReference type="NCBI Taxonomy" id="110450"/>
    <lineage>
        <taxon>Eukaryota</taxon>
        <taxon>Viridiplantae</taxon>
        <taxon>Streptophyta</taxon>
        <taxon>Embryophyta</taxon>
        <taxon>Tracheophyta</taxon>
        <taxon>Spermatophyta</taxon>
        <taxon>Magnoliopsida</taxon>
        <taxon>Liliopsida</taxon>
        <taxon>Poales</taxon>
        <taxon>Poaceae</taxon>
        <taxon>BOP clade</taxon>
        <taxon>Oryzoideae</taxon>
        <taxon>Oryzeae</taxon>
        <taxon>Oryzinae</taxon>
        <taxon>Oryza</taxon>
        <taxon>Oryza meyeriana</taxon>
    </lineage>
</organism>
<name>A0A6G1D4Z6_9ORYZ</name>
<evidence type="ECO:0000313" key="2">
    <source>
        <dbReference type="EMBL" id="KAF0907476.1"/>
    </source>
</evidence>
<comment type="caution">
    <text evidence="2">The sequence shown here is derived from an EMBL/GenBank/DDBJ whole genome shotgun (WGS) entry which is preliminary data.</text>
</comment>
<accession>A0A6G1D4Z6</accession>
<feature type="region of interest" description="Disordered" evidence="1">
    <location>
        <begin position="21"/>
        <end position="81"/>
    </location>
</feature>
<reference evidence="2 3" key="1">
    <citation type="submission" date="2019-11" db="EMBL/GenBank/DDBJ databases">
        <title>Whole genome sequence of Oryza granulata.</title>
        <authorList>
            <person name="Li W."/>
        </authorList>
    </citation>
    <scope>NUCLEOTIDE SEQUENCE [LARGE SCALE GENOMIC DNA]</scope>
    <source>
        <strain evidence="3">cv. Menghai</strain>
        <tissue evidence="2">Leaf</tissue>
    </source>
</reference>
<evidence type="ECO:0000256" key="1">
    <source>
        <dbReference type="SAM" id="MobiDB-lite"/>
    </source>
</evidence>
<dbReference type="AlphaFoldDB" id="A0A6G1D4Z6"/>
<dbReference type="EMBL" id="SPHZ02000007">
    <property type="protein sequence ID" value="KAF0907476.1"/>
    <property type="molecule type" value="Genomic_DNA"/>
</dbReference>
<dbReference type="Proteomes" id="UP000479710">
    <property type="component" value="Unassembled WGS sequence"/>
</dbReference>
<proteinExistence type="predicted"/>
<sequence>MDDGPELQTLDCQAAGVELEGRPLRLSMAEQNPPAGSPSIVQSQQEETASESSDAETEQSITSEPSEAETEESNLQTAAKI</sequence>
<feature type="compositionally biased region" description="Low complexity" evidence="1">
    <location>
        <begin position="42"/>
        <end position="65"/>
    </location>
</feature>
<keyword evidence="3" id="KW-1185">Reference proteome</keyword>